<protein>
    <recommendedName>
        <fullName evidence="1">Thioredoxin-like fold domain-containing protein</fullName>
    </recommendedName>
</protein>
<gene>
    <name evidence="2" type="ORF">CEUTPL_LOCUS3963</name>
</gene>
<feature type="domain" description="Thioredoxin-like fold" evidence="1">
    <location>
        <begin position="38"/>
        <end position="120"/>
    </location>
</feature>
<dbReference type="Pfam" id="PF13905">
    <property type="entry name" value="Thioredoxin_8"/>
    <property type="match status" value="1"/>
</dbReference>
<dbReference type="InterPro" id="IPR012336">
    <property type="entry name" value="Thioredoxin-like_fold"/>
</dbReference>
<evidence type="ECO:0000313" key="3">
    <source>
        <dbReference type="Proteomes" id="UP001152799"/>
    </source>
</evidence>
<dbReference type="GO" id="GO:0045494">
    <property type="term" value="P:photoreceptor cell maintenance"/>
    <property type="evidence" value="ECO:0007669"/>
    <property type="project" value="InterPro"/>
</dbReference>
<dbReference type="AlphaFoldDB" id="A0A9N9MJW3"/>
<organism evidence="2 3">
    <name type="scientific">Ceutorhynchus assimilis</name>
    <name type="common">cabbage seed weevil</name>
    <dbReference type="NCBI Taxonomy" id="467358"/>
    <lineage>
        <taxon>Eukaryota</taxon>
        <taxon>Metazoa</taxon>
        <taxon>Ecdysozoa</taxon>
        <taxon>Arthropoda</taxon>
        <taxon>Hexapoda</taxon>
        <taxon>Insecta</taxon>
        <taxon>Pterygota</taxon>
        <taxon>Neoptera</taxon>
        <taxon>Endopterygota</taxon>
        <taxon>Coleoptera</taxon>
        <taxon>Polyphaga</taxon>
        <taxon>Cucujiformia</taxon>
        <taxon>Curculionidae</taxon>
        <taxon>Ceutorhynchinae</taxon>
        <taxon>Ceutorhynchus</taxon>
    </lineage>
</organism>
<dbReference type="Proteomes" id="UP001152799">
    <property type="component" value="Chromosome 13"/>
</dbReference>
<dbReference type="SUPFAM" id="SSF52833">
    <property type="entry name" value="Thioredoxin-like"/>
    <property type="match status" value="1"/>
</dbReference>
<proteinExistence type="predicted"/>
<evidence type="ECO:0000259" key="1">
    <source>
        <dbReference type="Pfam" id="PF13905"/>
    </source>
</evidence>
<sequence length="146" mass="16899">MDMLQGKKVISRDGSHHPIKYVLKNKRILIYLFHASFVNRPGFLQKLKSLYQENLKRNSGIEILYVSSDTEEKDFKYDFNIRQGPWMAVPFKDPLAIELIYKYGISFLPALVVVNKEGDIITKKGTEELEAKGINVIVTWTEYVQS</sequence>
<dbReference type="OrthoDB" id="189920at2759"/>
<evidence type="ECO:0000313" key="2">
    <source>
        <dbReference type="EMBL" id="CAG9763298.1"/>
    </source>
</evidence>
<accession>A0A9N9MJW3</accession>
<dbReference type="Gene3D" id="3.40.30.10">
    <property type="entry name" value="Glutaredoxin"/>
    <property type="match status" value="1"/>
</dbReference>
<dbReference type="EMBL" id="OU892289">
    <property type="protein sequence ID" value="CAG9763298.1"/>
    <property type="molecule type" value="Genomic_DNA"/>
</dbReference>
<reference evidence="2" key="1">
    <citation type="submission" date="2022-01" db="EMBL/GenBank/DDBJ databases">
        <authorList>
            <person name="King R."/>
        </authorList>
    </citation>
    <scope>NUCLEOTIDE SEQUENCE</scope>
</reference>
<dbReference type="PANTHER" id="PTHR46762">
    <property type="entry name" value="NUCLEOREDOXIN-LIKE PROTEIN 2"/>
    <property type="match status" value="1"/>
</dbReference>
<keyword evidence="3" id="KW-1185">Reference proteome</keyword>
<dbReference type="GO" id="GO:0007600">
    <property type="term" value="P:sensory perception"/>
    <property type="evidence" value="ECO:0007669"/>
    <property type="project" value="InterPro"/>
</dbReference>
<name>A0A9N9MJW3_9CUCU</name>
<dbReference type="PANTHER" id="PTHR46762:SF1">
    <property type="entry name" value="NUCLEOREDOXIN-LIKE PROTEIN 2"/>
    <property type="match status" value="1"/>
</dbReference>
<dbReference type="InterPro" id="IPR036249">
    <property type="entry name" value="Thioredoxin-like_sf"/>
</dbReference>
<dbReference type="InterPro" id="IPR029519">
    <property type="entry name" value="RdCVF2"/>
</dbReference>